<dbReference type="SUPFAM" id="SSF82185">
    <property type="entry name" value="Histone H3 K4-specific methyltransferase SET7/9 N-terminal domain"/>
    <property type="match status" value="1"/>
</dbReference>
<dbReference type="Gene3D" id="2.20.110.10">
    <property type="entry name" value="Histone H3 K4-specific methyltransferase SET7/9 N-terminal domain"/>
    <property type="match status" value="1"/>
</dbReference>
<dbReference type="EMBL" id="CAJNJA010032483">
    <property type="protein sequence ID" value="CAE7667697.1"/>
    <property type="molecule type" value="Genomic_DNA"/>
</dbReference>
<evidence type="ECO:0000313" key="2">
    <source>
        <dbReference type="Proteomes" id="UP000601435"/>
    </source>
</evidence>
<evidence type="ECO:0000313" key="1">
    <source>
        <dbReference type="EMBL" id="CAE7667697.1"/>
    </source>
</evidence>
<accession>A0A812W486</accession>
<dbReference type="OrthoDB" id="421039at2759"/>
<comment type="caution">
    <text evidence="1">The sequence shown here is derived from an EMBL/GenBank/DDBJ whole genome shotgun (WGS) entry which is preliminary data.</text>
</comment>
<keyword evidence="2" id="KW-1185">Reference proteome</keyword>
<reference evidence="1" key="1">
    <citation type="submission" date="2021-02" db="EMBL/GenBank/DDBJ databases">
        <authorList>
            <person name="Dougan E. K."/>
            <person name="Rhodes N."/>
            <person name="Thang M."/>
            <person name="Chan C."/>
        </authorList>
    </citation>
    <scope>NUCLEOTIDE SEQUENCE</scope>
</reference>
<organism evidence="1 2">
    <name type="scientific">Symbiodinium necroappetens</name>
    <dbReference type="NCBI Taxonomy" id="1628268"/>
    <lineage>
        <taxon>Eukaryota</taxon>
        <taxon>Sar</taxon>
        <taxon>Alveolata</taxon>
        <taxon>Dinophyceae</taxon>
        <taxon>Suessiales</taxon>
        <taxon>Symbiodiniaceae</taxon>
        <taxon>Symbiodinium</taxon>
    </lineage>
</organism>
<sequence>MVENDGFIPLQPQRTKFKFKEGVHQLGTSRSEAGASVSMGWNQAILAQAQGWGEVTLGLRPHHRRPHLQERQPPKQELLPGDGLTATQRAKFRLHAAVAPKPEEVSAKVAPRLSVEMPLQLMPSSTSTQGRLHKITADPLRRVEEFWISLHNDLKEVWCKATNYPIQIAKTAVFAGEVGRWHARDGKPHGLGALLLQDMQHLGSFRGGRADGEGMCFSSNGSLWQGRWVMNLRVGEFVCLDSQGKIWLEEYDNKGKRLARELHGAADCNGAALQAARCGQCGWLHHPQFNHEFACQSAATLGVGHSECFERQISANSNHKFAAHSTH</sequence>
<gene>
    <name evidence="1" type="ORF">SNEC2469_LOCUS19083</name>
</gene>
<dbReference type="AlphaFoldDB" id="A0A812W486"/>
<name>A0A812W486_9DINO</name>
<protein>
    <submittedName>
        <fullName evidence="1">Uncharacterized protein</fullName>
    </submittedName>
</protein>
<proteinExistence type="predicted"/>
<dbReference type="Proteomes" id="UP000601435">
    <property type="component" value="Unassembled WGS sequence"/>
</dbReference>